<protein>
    <submittedName>
        <fullName evidence="2">Uncharacterized protein</fullName>
    </submittedName>
</protein>
<proteinExistence type="predicted"/>
<dbReference type="Proteomes" id="UP000039324">
    <property type="component" value="Unassembled WGS sequence"/>
</dbReference>
<organism evidence="2 3">
    <name type="scientific">Plasmodiophora brassicae</name>
    <name type="common">Clubroot disease agent</name>
    <dbReference type="NCBI Taxonomy" id="37360"/>
    <lineage>
        <taxon>Eukaryota</taxon>
        <taxon>Sar</taxon>
        <taxon>Rhizaria</taxon>
        <taxon>Endomyxa</taxon>
        <taxon>Phytomyxea</taxon>
        <taxon>Plasmodiophorida</taxon>
        <taxon>Plasmodiophoridae</taxon>
        <taxon>Plasmodiophora</taxon>
    </lineage>
</organism>
<reference evidence="2 3" key="1">
    <citation type="submission" date="2015-02" db="EMBL/GenBank/DDBJ databases">
        <authorList>
            <person name="Chooi Y.-H."/>
        </authorList>
    </citation>
    <scope>NUCLEOTIDE SEQUENCE [LARGE SCALE GENOMIC DNA]</scope>
    <source>
        <strain evidence="2">E3</strain>
    </source>
</reference>
<keyword evidence="1" id="KW-0732">Signal</keyword>
<sequence>MSPTSMLLALALGVCMSCVIAAVSTVEVDGVEYKVKSRDEYLRDERERASAYDASVVEHVQHTHDFNYEVLHEKLANRDLSGAKAYISDWKRVLEDPEVEDSRSTVLIQVIISSLADSDVLELASFILQEIHLDFEPDRQDESVDCLGAARYAGRRNITQQLSALFDLHHSSSPEPDECRCNRQGVISPPQRVAFGRFQVPAKRRLSHPYDSPETD</sequence>
<name>A0A0G4IM55_PLABS</name>
<accession>A0A0G4IM55</accession>
<feature type="chain" id="PRO_5005193186" evidence="1">
    <location>
        <begin position="22"/>
        <end position="216"/>
    </location>
</feature>
<gene>
    <name evidence="2" type="ORF">PBRA_005002</name>
</gene>
<evidence type="ECO:0000313" key="2">
    <source>
        <dbReference type="EMBL" id="CEO96331.1"/>
    </source>
</evidence>
<evidence type="ECO:0000256" key="1">
    <source>
        <dbReference type="SAM" id="SignalP"/>
    </source>
</evidence>
<feature type="signal peptide" evidence="1">
    <location>
        <begin position="1"/>
        <end position="21"/>
    </location>
</feature>
<evidence type="ECO:0000313" key="3">
    <source>
        <dbReference type="Proteomes" id="UP000039324"/>
    </source>
</evidence>
<dbReference type="EMBL" id="CDSF01000057">
    <property type="protein sequence ID" value="CEO96331.1"/>
    <property type="molecule type" value="Genomic_DNA"/>
</dbReference>
<dbReference type="AlphaFoldDB" id="A0A0G4IM55"/>
<keyword evidence="3" id="KW-1185">Reference proteome</keyword>